<organism evidence="1 2">
    <name type="scientific">Rubrobacter marinus</name>
    <dbReference type="NCBI Taxonomy" id="2653852"/>
    <lineage>
        <taxon>Bacteria</taxon>
        <taxon>Bacillati</taxon>
        <taxon>Actinomycetota</taxon>
        <taxon>Rubrobacteria</taxon>
        <taxon>Rubrobacterales</taxon>
        <taxon>Rubrobacteraceae</taxon>
        <taxon>Rubrobacter</taxon>
    </lineage>
</organism>
<dbReference type="Proteomes" id="UP000502706">
    <property type="component" value="Chromosome"/>
</dbReference>
<dbReference type="EMBL" id="CP045121">
    <property type="protein sequence ID" value="QIN80691.1"/>
    <property type="molecule type" value="Genomic_DNA"/>
</dbReference>
<dbReference type="AlphaFoldDB" id="A0A6G8Q2I0"/>
<evidence type="ECO:0000313" key="1">
    <source>
        <dbReference type="EMBL" id="QIN80691.1"/>
    </source>
</evidence>
<evidence type="ECO:0000313" key="2">
    <source>
        <dbReference type="Proteomes" id="UP000502706"/>
    </source>
</evidence>
<proteinExistence type="predicted"/>
<keyword evidence="2" id="KW-1185">Reference proteome</keyword>
<dbReference type="KEGG" id="rmar:GBA65_06075"/>
<reference evidence="1 2" key="1">
    <citation type="submission" date="2019-10" db="EMBL/GenBank/DDBJ databases">
        <title>Rubrobacter sp nov SCSIO 52915 isolated from a deep-sea sediment in the South China Sea.</title>
        <authorList>
            <person name="Chen R.W."/>
        </authorList>
    </citation>
    <scope>NUCLEOTIDE SEQUENCE [LARGE SCALE GENOMIC DNA]</scope>
    <source>
        <strain evidence="1 2">SCSIO 52915</strain>
    </source>
</reference>
<protein>
    <submittedName>
        <fullName evidence="1">Uncharacterized protein</fullName>
    </submittedName>
</protein>
<sequence length="75" mass="8904">MEYHDEACERFDDAWTLCFQRCTYHYDDRESQPGYRFIWRRPDGTLQPARGQARIPDAGTLERLTEAARAEGWYG</sequence>
<accession>A0A6G8Q2I0</accession>
<name>A0A6G8Q2I0_9ACTN</name>
<gene>
    <name evidence="1" type="ORF">GBA65_06075</name>
</gene>